<dbReference type="PANTHER" id="PTHR23346:SF19">
    <property type="entry name" value="PROTEASOME ADAPTER AND SCAFFOLD PROTEIN ECM29"/>
    <property type="match status" value="1"/>
</dbReference>
<sequence length="543" mass="60712">MTLDYTDTEAIDANNFVPMILEELFKLHELKGIEVHFTIGEAIVALTAGWDADSVKLLVNIDSFSIAYMTPKRPHLLSMVLDRLIQNTKDTKPSLLKASGVWLFSFVQYCSHVTEVHQRLREAQASFMRLLSAHDDMVQETASRGLTLVYEKGDEALRTQLFEDLVSAFTGNQTRMNVDQDTELFDAGALPTGDGQSVTSYKDIVNVASEVGDQTLIYKFMSLASNAATWSTCSAFGHFGLSNIISNTEVDPKLYPKLYHYRFDPNPNFQRSMNNIWKATVKEPTAILNQHFDLIMEDLLKNIVGKEWRVREASCSAISDLIQGRKYSQYERYYSTLWVVSLKVIDDVKGSVRKAALDLCMVLSKTLIRTLENSSENTSTKAMMGQALEFLLSDKGTDSSIEDVKVFSTVMLLDICKKGGRNLRPYTPRLVPHLLGLLSNIEPDVVGYAYQRVSHDTKERIDKKRAALANRSPLSEAVDECLRFADGPTIEALYPNLEATIKSAIGMPTKIGCGRVLGTLFTRHAMDVKPMSGKLMTLLEAPV</sequence>
<dbReference type="PANTHER" id="PTHR23346">
    <property type="entry name" value="TRANSLATIONAL ACTIVATOR GCN1-RELATED"/>
    <property type="match status" value="1"/>
</dbReference>
<comment type="caution">
    <text evidence="3">The sequence shown here is derived from an EMBL/GenBank/DDBJ whole genome shotgun (WGS) entry which is preliminary data.</text>
</comment>
<keyword evidence="1" id="KW-0677">Repeat</keyword>
<dbReference type="InterPro" id="IPR011989">
    <property type="entry name" value="ARM-like"/>
</dbReference>
<dbReference type="GeneID" id="98118909"/>
<evidence type="ECO:0000313" key="4">
    <source>
        <dbReference type="Proteomes" id="UP001610728"/>
    </source>
</evidence>
<dbReference type="InterPro" id="IPR016024">
    <property type="entry name" value="ARM-type_fold"/>
</dbReference>
<dbReference type="SUPFAM" id="SSF48371">
    <property type="entry name" value="ARM repeat"/>
    <property type="match status" value="1"/>
</dbReference>
<reference evidence="3 4" key="1">
    <citation type="submission" date="2020-05" db="EMBL/GenBank/DDBJ databases">
        <title>Ceratocystis lukuohia genome.</title>
        <authorList>
            <person name="Harrington T.C."/>
            <person name="Kim K."/>
            <person name="Mayers C.G."/>
        </authorList>
    </citation>
    <scope>NUCLEOTIDE SEQUENCE [LARGE SCALE GENOMIC DNA]</scope>
    <source>
        <strain evidence="3 4">C4212</strain>
    </source>
</reference>
<dbReference type="Gene3D" id="1.25.10.10">
    <property type="entry name" value="Leucine-rich Repeat Variant"/>
    <property type="match status" value="1"/>
</dbReference>
<evidence type="ECO:0000256" key="1">
    <source>
        <dbReference type="ARBA" id="ARBA00022737"/>
    </source>
</evidence>
<protein>
    <submittedName>
        <fullName evidence="3">Proteasome component ECM29</fullName>
    </submittedName>
</protein>
<proteinExistence type="predicted"/>
<keyword evidence="3" id="KW-0647">Proteasome</keyword>
<keyword evidence="4" id="KW-1185">Reference proteome</keyword>
<dbReference type="Pfam" id="PF24492">
    <property type="entry name" value="HEAT_ECM29"/>
    <property type="match status" value="1"/>
</dbReference>
<organism evidence="3 4">
    <name type="scientific">Ceratocystis lukuohia</name>
    <dbReference type="NCBI Taxonomy" id="2019550"/>
    <lineage>
        <taxon>Eukaryota</taxon>
        <taxon>Fungi</taxon>
        <taxon>Dikarya</taxon>
        <taxon>Ascomycota</taxon>
        <taxon>Pezizomycotina</taxon>
        <taxon>Sordariomycetes</taxon>
        <taxon>Hypocreomycetidae</taxon>
        <taxon>Microascales</taxon>
        <taxon>Ceratocystidaceae</taxon>
        <taxon>Ceratocystis</taxon>
    </lineage>
</organism>
<dbReference type="Proteomes" id="UP001610728">
    <property type="component" value="Unassembled WGS sequence"/>
</dbReference>
<dbReference type="EMBL" id="JABSNW010000005">
    <property type="protein sequence ID" value="KAL2887176.1"/>
    <property type="molecule type" value="Genomic_DNA"/>
</dbReference>
<dbReference type="RefSeq" id="XP_070858356.1">
    <property type="nucleotide sequence ID" value="XM_071000840.1"/>
</dbReference>
<gene>
    <name evidence="3" type="ORF">HOO65_050297</name>
</gene>
<dbReference type="GO" id="GO:0000502">
    <property type="term" value="C:proteasome complex"/>
    <property type="evidence" value="ECO:0007669"/>
    <property type="project" value="UniProtKB-KW"/>
</dbReference>
<accession>A0ABR4MFW7</accession>
<evidence type="ECO:0000313" key="3">
    <source>
        <dbReference type="EMBL" id="KAL2887176.1"/>
    </source>
</evidence>
<name>A0ABR4MFW7_9PEZI</name>
<evidence type="ECO:0000259" key="2">
    <source>
        <dbReference type="Pfam" id="PF24492"/>
    </source>
</evidence>
<feature type="domain" description="Proteasome adapter and scaffold protein ECM29 HEAT-repeat" evidence="2">
    <location>
        <begin position="423"/>
        <end position="540"/>
    </location>
</feature>
<dbReference type="InterPro" id="IPR055443">
    <property type="entry name" value="HEAT_ECM29"/>
</dbReference>